<dbReference type="PANTHER" id="PTHR40036:SF1">
    <property type="entry name" value="MACROCIN O-METHYLTRANSFERASE"/>
    <property type="match status" value="1"/>
</dbReference>
<dbReference type="PANTHER" id="PTHR40036">
    <property type="entry name" value="MACROCIN O-METHYLTRANSFERASE"/>
    <property type="match status" value="1"/>
</dbReference>
<reference evidence="1 2" key="1">
    <citation type="submission" date="2020-08" db="EMBL/GenBank/DDBJ databases">
        <title>Genomic Encyclopedia of Type Strains, Phase IV (KMG-IV): sequencing the most valuable type-strain genomes for metagenomic binning, comparative biology and taxonomic classification.</title>
        <authorList>
            <person name="Goeker M."/>
        </authorList>
    </citation>
    <scope>NUCLEOTIDE SEQUENCE [LARGE SCALE GENOMIC DNA]</scope>
    <source>
        <strain evidence="1 2">DSM 19979</strain>
    </source>
</reference>
<dbReference type="SUPFAM" id="SSF53335">
    <property type="entry name" value="S-adenosyl-L-methionine-dependent methyltransferases"/>
    <property type="match status" value="1"/>
</dbReference>
<dbReference type="Gene3D" id="3.40.50.150">
    <property type="entry name" value="Vaccinia Virus protein VP39"/>
    <property type="match status" value="1"/>
</dbReference>
<dbReference type="EMBL" id="JACIDJ010000009">
    <property type="protein sequence ID" value="MBB3900227.1"/>
    <property type="molecule type" value="Genomic_DNA"/>
</dbReference>
<evidence type="ECO:0000313" key="2">
    <source>
        <dbReference type="Proteomes" id="UP000553193"/>
    </source>
</evidence>
<dbReference type="AlphaFoldDB" id="A0A840AGT4"/>
<keyword evidence="2" id="KW-1185">Reference proteome</keyword>
<name>A0A840AGT4_9PROT</name>
<accession>A0A840AGT4</accession>
<evidence type="ECO:0008006" key="3">
    <source>
        <dbReference type="Google" id="ProtNLM"/>
    </source>
</evidence>
<sequence>MFQDAMQQSGRAPLTLEEAARRFRHLGEETGALRVSLQATERERQAALERANVQATLGRDLRQEMDGLRSSLTSEIHDARDKLAWAMKTVEAQVLASRASLDGLVRSIAQPQGSIGGQAATLYLDLLELSLTGVLSDDVSIDPWTAGTYDPGRRAIGRDWPATACTMIGTARMRNLRHLLERALAEDVPGDFIETGVWRGGACIYARGILAAHGDATRRVFVADSFRGLPEPDAEAFPADVGDQHSTYQQLAINQEQVAENFRRYGLLDERVVFLEGWFKDTLPTAPIERLAVLRLDGDMYESTIQALDALYDKVSPGGYVIVDDYILGPCARAIEDFRAARGITASLEPVDGAAVWWQVPR</sequence>
<dbReference type="RefSeq" id="WP_242534760.1">
    <property type="nucleotide sequence ID" value="NZ_JACIDJ010000009.1"/>
</dbReference>
<dbReference type="Pfam" id="PF05711">
    <property type="entry name" value="TylF"/>
    <property type="match status" value="1"/>
</dbReference>
<gene>
    <name evidence="1" type="ORF">GGQ83_003703</name>
</gene>
<dbReference type="InterPro" id="IPR008884">
    <property type="entry name" value="TylF_MeTrfase"/>
</dbReference>
<evidence type="ECO:0000313" key="1">
    <source>
        <dbReference type="EMBL" id="MBB3900227.1"/>
    </source>
</evidence>
<dbReference type="InterPro" id="IPR029063">
    <property type="entry name" value="SAM-dependent_MTases_sf"/>
</dbReference>
<proteinExistence type="predicted"/>
<comment type="caution">
    <text evidence="1">The sequence shown here is derived from an EMBL/GenBank/DDBJ whole genome shotgun (WGS) entry which is preliminary data.</text>
</comment>
<dbReference type="Proteomes" id="UP000553193">
    <property type="component" value="Unassembled WGS sequence"/>
</dbReference>
<organism evidence="1 2">
    <name type="scientific">Roseococcus suduntuyensis</name>
    <dbReference type="NCBI Taxonomy" id="455361"/>
    <lineage>
        <taxon>Bacteria</taxon>
        <taxon>Pseudomonadati</taxon>
        <taxon>Pseudomonadota</taxon>
        <taxon>Alphaproteobacteria</taxon>
        <taxon>Acetobacterales</taxon>
        <taxon>Roseomonadaceae</taxon>
        <taxon>Roseococcus</taxon>
    </lineage>
</organism>
<protein>
    <recommendedName>
        <fullName evidence="3">Macrocin O-methyltransferase</fullName>
    </recommendedName>
</protein>